<evidence type="ECO:0000313" key="3">
    <source>
        <dbReference type="Proteomes" id="UP000452235"/>
    </source>
</evidence>
<proteinExistence type="predicted"/>
<gene>
    <name evidence="2" type="ORF">ATEIFO6365_0006016000</name>
</gene>
<accession>A0A5M3YW35</accession>
<dbReference type="InterPro" id="IPR032675">
    <property type="entry name" value="LRR_dom_sf"/>
</dbReference>
<name>A0A5M3YW35_ASPTE</name>
<dbReference type="AlphaFoldDB" id="A0A5M3YW35"/>
<dbReference type="InterPro" id="IPR001810">
    <property type="entry name" value="F-box_dom"/>
</dbReference>
<evidence type="ECO:0000313" key="2">
    <source>
        <dbReference type="EMBL" id="GFF16823.1"/>
    </source>
</evidence>
<comment type="caution">
    <text evidence="2">The sequence shown here is derived from an EMBL/GenBank/DDBJ whole genome shotgun (WGS) entry which is preliminary data.</text>
</comment>
<protein>
    <submittedName>
        <fullName evidence="2">Leucine Rich Repeat domain protein</fullName>
    </submittedName>
</protein>
<dbReference type="VEuPathDB" id="FungiDB:ATEG_02941"/>
<dbReference type="SUPFAM" id="SSF81383">
    <property type="entry name" value="F-box domain"/>
    <property type="match status" value="1"/>
</dbReference>
<feature type="compositionally biased region" description="Low complexity" evidence="1">
    <location>
        <begin position="820"/>
        <end position="837"/>
    </location>
</feature>
<feature type="region of interest" description="Disordered" evidence="1">
    <location>
        <begin position="544"/>
        <end position="566"/>
    </location>
</feature>
<feature type="compositionally biased region" description="Polar residues" evidence="1">
    <location>
        <begin position="737"/>
        <end position="749"/>
    </location>
</feature>
<organism evidence="2 3">
    <name type="scientific">Aspergillus terreus</name>
    <dbReference type="NCBI Taxonomy" id="33178"/>
    <lineage>
        <taxon>Eukaryota</taxon>
        <taxon>Fungi</taxon>
        <taxon>Dikarya</taxon>
        <taxon>Ascomycota</taxon>
        <taxon>Pezizomycotina</taxon>
        <taxon>Eurotiomycetes</taxon>
        <taxon>Eurotiomycetidae</taxon>
        <taxon>Eurotiales</taxon>
        <taxon>Aspergillaceae</taxon>
        <taxon>Aspergillus</taxon>
        <taxon>Aspergillus subgen. Circumdati</taxon>
    </lineage>
</organism>
<reference evidence="2 3" key="1">
    <citation type="submission" date="2020-01" db="EMBL/GenBank/DDBJ databases">
        <title>Aspergillus terreus IFO 6365 whole genome shotgun sequence.</title>
        <authorList>
            <person name="Kanamasa S."/>
            <person name="Takahashi H."/>
        </authorList>
    </citation>
    <scope>NUCLEOTIDE SEQUENCE [LARGE SCALE GENOMIC DNA]</scope>
    <source>
        <strain evidence="2 3">IFO 6365</strain>
    </source>
</reference>
<dbReference type="InterPro" id="IPR036047">
    <property type="entry name" value="F-box-like_dom_sf"/>
</dbReference>
<dbReference type="Gene3D" id="3.80.10.10">
    <property type="entry name" value="Ribonuclease Inhibitor"/>
    <property type="match status" value="1"/>
</dbReference>
<sequence length="1054" mass="115330">METTPPSYQSATTRDAWSIIAQYIPSSDLCAATLVCRRWHQLFMPFLWGDPASHFGTDNDAVYVALTRFRRTLKYARLEVRMLTHTLHLPPALSEIYGGPRPEWLREILERLPCLQALMVSKLPFFDHNAMMALKGPSNTGHQSTQTYGVRLLLSDHEPNTTSVGIAETLLRFHELIYLDLSYTTPARDQIVLSALSQLEHLQVLKLRGIGLKDPEAEFLANAIGLRVRFLDLRNNSLTDMAVRSLLQASFMPPDRSHSPAQVSSPTTRLLSSPNLDELFMKALTQPLTGRLWVEDLPHIGVTHLYIAENQLTVEGVAGLLASSRLHALDVGTVDTARSLTKGQLSLPLPPEENLQALPGAEKLIPILGSVAKDNLTYLRGHHAICTADAPLKEAESPYALLPELPTESDSAIPREAELDVSHQLHELPGGGPVFELPAEPVLPSQAAPADSPAVRRQRTVYEDEPFPIRRRGSVFAPEVVQNEVNTESGVVVESGTNLSTSPRSIRGSICASDSYPQTLDPVQRCSSPLPLDDVRSQKIQELLSKRPKNQTLPRRDSRENKFPYLHPSHVPHLETLVLTDVPSHIPAKSPVLKSLIRFVTACSNEALLATLQAGSDYSLPPGQARAKAEQERARSLFSLRRLVLEVTPVDRSRGPTGLTAWKPLSYHSGTSKSSTGDRDLENLWSAAMDDFSFFGEDECGVPQNDPGKYFPMAVLNEKVTLVPEEEESSFASSSEPGTLSDNSTIHANQHSRTRIRPHSVTSAPNMGFRPAGQDSNVPPQLEEPVIDVVAELAAFRRAKRVEYEELVRSDRKRRSTITASSPASLLSPASPDMRSPSPSPSLTTVAGGGSGPLASMAHFVEGHWKGEVKIVRNAAPKGRSGMSYAKPIGAQGFNPPQILQLHRFCYKGFSFSVLQRDLSDMPERPRYPAASAAIHLSLRAAGVITNIILIAFLGRLTAVYHRTYPAAYVATCWALCGDLPEMGVLLNTSRSLPRLSAGGQLTLDVIGILLLAPGAVLNWVGTNYSYEPRPMSAADRGAGDWEAKCVWVGCASL</sequence>
<dbReference type="OrthoDB" id="408631at2759"/>
<keyword evidence="3" id="KW-1185">Reference proteome</keyword>
<feature type="region of interest" description="Disordered" evidence="1">
    <location>
        <begin position="807"/>
        <end position="849"/>
    </location>
</feature>
<feature type="region of interest" description="Disordered" evidence="1">
    <location>
        <begin position="726"/>
        <end position="780"/>
    </location>
</feature>
<dbReference type="SUPFAM" id="SSF52047">
    <property type="entry name" value="RNI-like"/>
    <property type="match status" value="1"/>
</dbReference>
<evidence type="ECO:0000256" key="1">
    <source>
        <dbReference type="SAM" id="MobiDB-lite"/>
    </source>
</evidence>
<dbReference type="Pfam" id="PF12937">
    <property type="entry name" value="F-box-like"/>
    <property type="match status" value="1"/>
</dbReference>
<dbReference type="Gene3D" id="1.20.1280.50">
    <property type="match status" value="1"/>
</dbReference>
<dbReference type="Proteomes" id="UP000452235">
    <property type="component" value="Unassembled WGS sequence"/>
</dbReference>
<dbReference type="EMBL" id="BLJY01000006">
    <property type="protein sequence ID" value="GFF16823.1"/>
    <property type="molecule type" value="Genomic_DNA"/>
</dbReference>